<gene>
    <name evidence="3" type="ORF">SAV31267_093640</name>
</gene>
<evidence type="ECO:0000259" key="2">
    <source>
        <dbReference type="PROSITE" id="PS51898"/>
    </source>
</evidence>
<dbReference type="AlphaFoldDB" id="A0A4D4N8Q8"/>
<keyword evidence="1" id="KW-0233">DNA recombination</keyword>
<dbReference type="InterPro" id="IPR013762">
    <property type="entry name" value="Integrase-like_cat_sf"/>
</dbReference>
<dbReference type="EMBL" id="BJHY01000002">
    <property type="protein sequence ID" value="GDY79879.1"/>
    <property type="molecule type" value="Genomic_DNA"/>
</dbReference>
<sequence>MGDVVERACLRAGLPRVGPHRLRHALAGEMLRQGAGLAAIGQVLRHQDLATTTLYAKVDFTALRAVAQPWPRTEAA</sequence>
<dbReference type="Pfam" id="PF00589">
    <property type="entry name" value="Phage_integrase"/>
    <property type="match status" value="1"/>
</dbReference>
<dbReference type="Gene3D" id="1.10.443.10">
    <property type="entry name" value="Intergrase catalytic core"/>
    <property type="match status" value="1"/>
</dbReference>
<feature type="domain" description="Tyr recombinase" evidence="2">
    <location>
        <begin position="1"/>
        <end position="68"/>
    </location>
</feature>
<dbReference type="STRING" id="33903.AQJ43_35525"/>
<proteinExistence type="predicted"/>
<dbReference type="SUPFAM" id="SSF56349">
    <property type="entry name" value="DNA breaking-rejoining enzymes"/>
    <property type="match status" value="1"/>
</dbReference>
<reference evidence="3 4" key="1">
    <citation type="submission" date="2019-04" db="EMBL/GenBank/DDBJ databases">
        <title>Draft genome sequences of Streptomyces avermitilis ATCC 31267.</title>
        <authorList>
            <person name="Komaki H."/>
            <person name="Tamura T."/>
            <person name="Hosoyama A."/>
        </authorList>
    </citation>
    <scope>NUCLEOTIDE SEQUENCE [LARGE SCALE GENOMIC DNA]</scope>
    <source>
        <strain evidence="3 4">ATCC 31267</strain>
    </source>
</reference>
<protein>
    <recommendedName>
        <fullName evidence="2">Tyr recombinase domain-containing protein</fullName>
    </recommendedName>
</protein>
<organism evidence="3 4">
    <name type="scientific">Streptomyces avermitilis</name>
    <dbReference type="NCBI Taxonomy" id="33903"/>
    <lineage>
        <taxon>Bacteria</taxon>
        <taxon>Bacillati</taxon>
        <taxon>Actinomycetota</taxon>
        <taxon>Actinomycetes</taxon>
        <taxon>Kitasatosporales</taxon>
        <taxon>Streptomycetaceae</taxon>
        <taxon>Streptomyces</taxon>
    </lineage>
</organism>
<dbReference type="Proteomes" id="UP000299211">
    <property type="component" value="Unassembled WGS sequence"/>
</dbReference>
<evidence type="ECO:0000313" key="3">
    <source>
        <dbReference type="EMBL" id="GDY79879.1"/>
    </source>
</evidence>
<comment type="caution">
    <text evidence="3">The sequence shown here is derived from an EMBL/GenBank/DDBJ whole genome shotgun (WGS) entry which is preliminary data.</text>
</comment>
<evidence type="ECO:0000256" key="1">
    <source>
        <dbReference type="ARBA" id="ARBA00023172"/>
    </source>
</evidence>
<evidence type="ECO:0000313" key="4">
    <source>
        <dbReference type="Proteomes" id="UP000299211"/>
    </source>
</evidence>
<dbReference type="InterPro" id="IPR011010">
    <property type="entry name" value="DNA_brk_join_enz"/>
</dbReference>
<dbReference type="GO" id="GO:0006310">
    <property type="term" value="P:DNA recombination"/>
    <property type="evidence" value="ECO:0007669"/>
    <property type="project" value="UniProtKB-KW"/>
</dbReference>
<accession>A0A4D4N8Q8</accession>
<dbReference type="PROSITE" id="PS51898">
    <property type="entry name" value="TYR_RECOMBINASE"/>
    <property type="match status" value="1"/>
</dbReference>
<dbReference type="GO" id="GO:0003677">
    <property type="term" value="F:DNA binding"/>
    <property type="evidence" value="ECO:0007669"/>
    <property type="project" value="InterPro"/>
</dbReference>
<name>A0A4D4N8Q8_STRAX</name>
<dbReference type="GO" id="GO:0015074">
    <property type="term" value="P:DNA integration"/>
    <property type="evidence" value="ECO:0007669"/>
    <property type="project" value="InterPro"/>
</dbReference>
<dbReference type="InterPro" id="IPR002104">
    <property type="entry name" value="Integrase_catalytic"/>
</dbReference>